<dbReference type="EMBL" id="CP002160">
    <property type="protein sequence ID" value="ADL50336.1"/>
    <property type="molecule type" value="Genomic_DNA"/>
</dbReference>
<evidence type="ECO:0000313" key="2">
    <source>
        <dbReference type="Proteomes" id="UP000002730"/>
    </source>
</evidence>
<keyword evidence="2" id="KW-1185">Reference proteome</keyword>
<dbReference type="KEGG" id="ccb:Clocel_0563"/>
<reference evidence="1 2" key="1">
    <citation type="submission" date="2010-08" db="EMBL/GenBank/DDBJ databases">
        <title>Complete sequence of Clostridium cellulovorans 743B.</title>
        <authorList>
            <consortium name="US DOE Joint Genome Institute"/>
            <person name="Lucas S."/>
            <person name="Copeland A."/>
            <person name="Lapidus A."/>
            <person name="Cheng J.-F."/>
            <person name="Bruce D."/>
            <person name="Goodwin L."/>
            <person name="Pitluck S."/>
            <person name="Chertkov O."/>
            <person name="Detter J.C."/>
            <person name="Han C."/>
            <person name="Tapia R."/>
            <person name="Land M."/>
            <person name="Hauser L."/>
            <person name="Chang Y.-J."/>
            <person name="Jeffries C."/>
            <person name="Kyrpides N."/>
            <person name="Ivanova N."/>
            <person name="Mikhailova N."/>
            <person name="Hemme C.L."/>
            <person name="Woyke T."/>
        </authorList>
    </citation>
    <scope>NUCLEOTIDE SEQUENCE [LARGE SCALE GENOMIC DNA]</scope>
    <source>
        <strain evidence="2">ATCC 35296 / DSM 3052 / OCM 3 / 743B</strain>
    </source>
</reference>
<dbReference type="AlphaFoldDB" id="D9SR48"/>
<dbReference type="Proteomes" id="UP000002730">
    <property type="component" value="Chromosome"/>
</dbReference>
<protein>
    <submittedName>
        <fullName evidence="1">Uncharacterized protein</fullName>
    </submittedName>
</protein>
<sequence length="141" mass="15970">MSMYEHTYRVFKSSWGISIKITAEITTVGNCDEDSKYDKICDGLMAGYASKPLVDGEKFLEEDKIFLWEGLKRVGDLIVNTSPYKADTLIIIHSLVFSLCDFQEEGLTAAIIEWAANACGFQAPIINVSFNKELNKYEFKY</sequence>
<dbReference type="OrthoDB" id="3034945at2"/>
<organism evidence="1 2">
    <name type="scientific">Clostridium cellulovorans (strain ATCC 35296 / DSM 3052 / OCM 3 / 743B)</name>
    <dbReference type="NCBI Taxonomy" id="573061"/>
    <lineage>
        <taxon>Bacteria</taxon>
        <taxon>Bacillati</taxon>
        <taxon>Bacillota</taxon>
        <taxon>Clostridia</taxon>
        <taxon>Eubacteriales</taxon>
        <taxon>Clostridiaceae</taxon>
        <taxon>Clostridium</taxon>
    </lineage>
</organism>
<dbReference type="eggNOG" id="ENOG50349YK">
    <property type="taxonomic scope" value="Bacteria"/>
</dbReference>
<proteinExistence type="predicted"/>
<name>D9SR48_CLOC7</name>
<gene>
    <name evidence="1" type="ordered locus">Clocel_0563</name>
</gene>
<dbReference type="RefSeq" id="WP_010074887.1">
    <property type="nucleotide sequence ID" value="NC_014393.1"/>
</dbReference>
<dbReference type="HOGENOM" id="CLU_1936645_0_0_9"/>
<accession>D9SR48</accession>
<evidence type="ECO:0000313" key="1">
    <source>
        <dbReference type="EMBL" id="ADL50336.1"/>
    </source>
</evidence>